<comment type="caution">
    <text evidence="1">The sequence shown here is derived from an EMBL/GenBank/DDBJ whole genome shotgun (WGS) entry which is preliminary data.</text>
</comment>
<name>A0A7J9D5C8_GOSGO</name>
<sequence length="68" mass="7669">MFVILVTSVTILMVTFTTTLYATNSFGELKMVDKMLRHSDMGIHLFRAIIILDKGITINNSKTQLPHS</sequence>
<dbReference type="EMBL" id="JABEZY010272643">
    <property type="protein sequence ID" value="MBA0755933.1"/>
    <property type="molecule type" value="Genomic_DNA"/>
</dbReference>
<keyword evidence="2" id="KW-1185">Reference proteome</keyword>
<evidence type="ECO:0000313" key="2">
    <source>
        <dbReference type="Proteomes" id="UP000593579"/>
    </source>
</evidence>
<organism evidence="1 2">
    <name type="scientific">Gossypium gossypioides</name>
    <name type="common">Mexican cotton</name>
    <name type="synonym">Selera gossypioides</name>
    <dbReference type="NCBI Taxonomy" id="34282"/>
    <lineage>
        <taxon>Eukaryota</taxon>
        <taxon>Viridiplantae</taxon>
        <taxon>Streptophyta</taxon>
        <taxon>Embryophyta</taxon>
        <taxon>Tracheophyta</taxon>
        <taxon>Spermatophyta</taxon>
        <taxon>Magnoliopsida</taxon>
        <taxon>eudicotyledons</taxon>
        <taxon>Gunneridae</taxon>
        <taxon>Pentapetalae</taxon>
        <taxon>rosids</taxon>
        <taxon>malvids</taxon>
        <taxon>Malvales</taxon>
        <taxon>Malvaceae</taxon>
        <taxon>Malvoideae</taxon>
        <taxon>Gossypium</taxon>
    </lineage>
</organism>
<gene>
    <name evidence="1" type="ORF">Gogos_021004</name>
</gene>
<feature type="non-terminal residue" evidence="1">
    <location>
        <position position="68"/>
    </location>
</feature>
<proteinExistence type="predicted"/>
<dbReference type="AlphaFoldDB" id="A0A7J9D5C8"/>
<protein>
    <submittedName>
        <fullName evidence="1">Uncharacterized protein</fullName>
    </submittedName>
</protein>
<evidence type="ECO:0000313" key="1">
    <source>
        <dbReference type="EMBL" id="MBA0755933.1"/>
    </source>
</evidence>
<reference evidence="1 2" key="1">
    <citation type="journal article" date="2019" name="Genome Biol. Evol.">
        <title>Insights into the evolution of the New World diploid cottons (Gossypium, subgenus Houzingenia) based on genome sequencing.</title>
        <authorList>
            <person name="Grover C.E."/>
            <person name="Arick M.A. 2nd"/>
            <person name="Thrash A."/>
            <person name="Conover J.L."/>
            <person name="Sanders W.S."/>
            <person name="Peterson D.G."/>
            <person name="Frelichowski J.E."/>
            <person name="Scheffler J.A."/>
            <person name="Scheffler B.E."/>
            <person name="Wendel J.F."/>
        </authorList>
    </citation>
    <scope>NUCLEOTIDE SEQUENCE [LARGE SCALE GENOMIC DNA]</scope>
    <source>
        <strain evidence="1">5</strain>
        <tissue evidence="1">Leaf</tissue>
    </source>
</reference>
<dbReference type="Proteomes" id="UP000593579">
    <property type="component" value="Unassembled WGS sequence"/>
</dbReference>
<accession>A0A7J9D5C8</accession>